<evidence type="ECO:0000313" key="3">
    <source>
        <dbReference type="Proteomes" id="UP001187192"/>
    </source>
</evidence>
<dbReference type="EMBL" id="BTGU01000011">
    <property type="protein sequence ID" value="GMN40771.1"/>
    <property type="molecule type" value="Genomic_DNA"/>
</dbReference>
<protein>
    <submittedName>
        <fullName evidence="2">Uncharacterized protein</fullName>
    </submittedName>
</protein>
<feature type="compositionally biased region" description="Polar residues" evidence="1">
    <location>
        <begin position="240"/>
        <end position="249"/>
    </location>
</feature>
<proteinExistence type="predicted"/>
<keyword evidence="3" id="KW-1185">Reference proteome</keyword>
<accession>A0AA88ABE0</accession>
<evidence type="ECO:0000256" key="1">
    <source>
        <dbReference type="SAM" id="MobiDB-lite"/>
    </source>
</evidence>
<sequence>MLSLRRAFLHRALKVHYKVLQRDIKVGRNLGNSILRWLDQTIGLDSGSPLEKPSSGASSSISMTKQHYLILSFSPPVFSVTGGGKVAGARLWRPPRCRGAGGGGLRGVPRAGAEWGATGAGACGGRGRGWVAGVSRQRLEGRRRQRRLGAAQQPPCQTRCLTIPTPADLFRAFTDRPRAVTRRLLAIRCADHRPGIRQASPLPSGDTSHTSFLGRLRSTKPRNQRFESRHPSGRIHSGEKTNSSISGED</sequence>
<feature type="region of interest" description="Disordered" evidence="1">
    <location>
        <begin position="195"/>
        <end position="249"/>
    </location>
</feature>
<evidence type="ECO:0000313" key="2">
    <source>
        <dbReference type="EMBL" id="GMN40771.1"/>
    </source>
</evidence>
<reference evidence="2" key="1">
    <citation type="submission" date="2023-07" db="EMBL/GenBank/DDBJ databases">
        <title>draft genome sequence of fig (Ficus carica).</title>
        <authorList>
            <person name="Takahashi T."/>
            <person name="Nishimura K."/>
        </authorList>
    </citation>
    <scope>NUCLEOTIDE SEQUENCE</scope>
</reference>
<dbReference type="Proteomes" id="UP001187192">
    <property type="component" value="Unassembled WGS sequence"/>
</dbReference>
<comment type="caution">
    <text evidence="2">The sequence shown here is derived from an EMBL/GenBank/DDBJ whole genome shotgun (WGS) entry which is preliminary data.</text>
</comment>
<name>A0AA88ABE0_FICCA</name>
<dbReference type="AlphaFoldDB" id="A0AA88ABE0"/>
<gene>
    <name evidence="2" type="ORF">TIFTF001_010005</name>
</gene>
<organism evidence="2 3">
    <name type="scientific">Ficus carica</name>
    <name type="common">Common fig</name>
    <dbReference type="NCBI Taxonomy" id="3494"/>
    <lineage>
        <taxon>Eukaryota</taxon>
        <taxon>Viridiplantae</taxon>
        <taxon>Streptophyta</taxon>
        <taxon>Embryophyta</taxon>
        <taxon>Tracheophyta</taxon>
        <taxon>Spermatophyta</taxon>
        <taxon>Magnoliopsida</taxon>
        <taxon>eudicotyledons</taxon>
        <taxon>Gunneridae</taxon>
        <taxon>Pentapetalae</taxon>
        <taxon>rosids</taxon>
        <taxon>fabids</taxon>
        <taxon>Rosales</taxon>
        <taxon>Moraceae</taxon>
        <taxon>Ficeae</taxon>
        <taxon>Ficus</taxon>
    </lineage>
</organism>